<evidence type="ECO:0000313" key="2">
    <source>
        <dbReference type="Proteomes" id="UP001054252"/>
    </source>
</evidence>
<keyword evidence="2" id="KW-1185">Reference proteome</keyword>
<reference evidence="1 2" key="1">
    <citation type="journal article" date="2021" name="Commun. Biol.">
        <title>The genome of Shorea leprosula (Dipterocarpaceae) highlights the ecological relevance of drought in aseasonal tropical rainforests.</title>
        <authorList>
            <person name="Ng K.K.S."/>
            <person name="Kobayashi M.J."/>
            <person name="Fawcett J.A."/>
            <person name="Hatakeyama M."/>
            <person name="Paape T."/>
            <person name="Ng C.H."/>
            <person name="Ang C.C."/>
            <person name="Tnah L.H."/>
            <person name="Lee C.T."/>
            <person name="Nishiyama T."/>
            <person name="Sese J."/>
            <person name="O'Brien M.J."/>
            <person name="Copetti D."/>
            <person name="Mohd Noor M.I."/>
            <person name="Ong R.C."/>
            <person name="Putra M."/>
            <person name="Sireger I.Z."/>
            <person name="Indrioko S."/>
            <person name="Kosugi Y."/>
            <person name="Izuno A."/>
            <person name="Isagi Y."/>
            <person name="Lee S.L."/>
            <person name="Shimizu K.K."/>
        </authorList>
    </citation>
    <scope>NUCLEOTIDE SEQUENCE [LARGE SCALE GENOMIC DNA]</scope>
    <source>
        <strain evidence="1">214</strain>
    </source>
</reference>
<gene>
    <name evidence="1" type="ORF">SLEP1_g14274</name>
</gene>
<protein>
    <submittedName>
        <fullName evidence="1">Uncharacterized protein</fullName>
    </submittedName>
</protein>
<organism evidence="1 2">
    <name type="scientific">Rubroshorea leprosula</name>
    <dbReference type="NCBI Taxonomy" id="152421"/>
    <lineage>
        <taxon>Eukaryota</taxon>
        <taxon>Viridiplantae</taxon>
        <taxon>Streptophyta</taxon>
        <taxon>Embryophyta</taxon>
        <taxon>Tracheophyta</taxon>
        <taxon>Spermatophyta</taxon>
        <taxon>Magnoliopsida</taxon>
        <taxon>eudicotyledons</taxon>
        <taxon>Gunneridae</taxon>
        <taxon>Pentapetalae</taxon>
        <taxon>rosids</taxon>
        <taxon>malvids</taxon>
        <taxon>Malvales</taxon>
        <taxon>Dipterocarpaceae</taxon>
        <taxon>Rubroshorea</taxon>
    </lineage>
</organism>
<accession>A0AAV5IPE9</accession>
<sequence>MVSLRPLPSSTIYRPGFTTTKFHFILLLHLSISPATATPLRRLPPLLISMVKVVAFGGFSRRGTWKDLHMLPATLMKISTTKFECPTRFQEDKSA</sequence>
<name>A0AAV5IPE9_9ROSI</name>
<dbReference type="AlphaFoldDB" id="A0AAV5IPE9"/>
<comment type="caution">
    <text evidence="1">The sequence shown here is derived from an EMBL/GenBank/DDBJ whole genome shotgun (WGS) entry which is preliminary data.</text>
</comment>
<proteinExistence type="predicted"/>
<evidence type="ECO:0000313" key="1">
    <source>
        <dbReference type="EMBL" id="GKV01739.1"/>
    </source>
</evidence>
<dbReference type="Proteomes" id="UP001054252">
    <property type="component" value="Unassembled WGS sequence"/>
</dbReference>
<dbReference type="EMBL" id="BPVZ01000017">
    <property type="protein sequence ID" value="GKV01739.1"/>
    <property type="molecule type" value="Genomic_DNA"/>
</dbReference>